<organism evidence="2 3">
    <name type="scientific">Coprinellus micaceus</name>
    <name type="common">Glistening ink-cap mushroom</name>
    <name type="synonym">Coprinus micaceus</name>
    <dbReference type="NCBI Taxonomy" id="71717"/>
    <lineage>
        <taxon>Eukaryota</taxon>
        <taxon>Fungi</taxon>
        <taxon>Dikarya</taxon>
        <taxon>Basidiomycota</taxon>
        <taxon>Agaricomycotina</taxon>
        <taxon>Agaricomycetes</taxon>
        <taxon>Agaricomycetidae</taxon>
        <taxon>Agaricales</taxon>
        <taxon>Agaricineae</taxon>
        <taxon>Psathyrellaceae</taxon>
        <taxon>Coprinellus</taxon>
    </lineage>
</organism>
<feature type="compositionally biased region" description="Polar residues" evidence="1">
    <location>
        <begin position="189"/>
        <end position="208"/>
    </location>
</feature>
<protein>
    <submittedName>
        <fullName evidence="2">Uncharacterized protein</fullName>
    </submittedName>
</protein>
<reference evidence="2 3" key="1">
    <citation type="journal article" date="2019" name="Nat. Ecol. Evol.">
        <title>Megaphylogeny resolves global patterns of mushroom evolution.</title>
        <authorList>
            <person name="Varga T."/>
            <person name="Krizsan K."/>
            <person name="Foldi C."/>
            <person name="Dima B."/>
            <person name="Sanchez-Garcia M."/>
            <person name="Sanchez-Ramirez S."/>
            <person name="Szollosi G.J."/>
            <person name="Szarkandi J.G."/>
            <person name="Papp V."/>
            <person name="Albert L."/>
            <person name="Andreopoulos W."/>
            <person name="Angelini C."/>
            <person name="Antonin V."/>
            <person name="Barry K.W."/>
            <person name="Bougher N.L."/>
            <person name="Buchanan P."/>
            <person name="Buyck B."/>
            <person name="Bense V."/>
            <person name="Catcheside P."/>
            <person name="Chovatia M."/>
            <person name="Cooper J."/>
            <person name="Damon W."/>
            <person name="Desjardin D."/>
            <person name="Finy P."/>
            <person name="Geml J."/>
            <person name="Haridas S."/>
            <person name="Hughes K."/>
            <person name="Justo A."/>
            <person name="Karasinski D."/>
            <person name="Kautmanova I."/>
            <person name="Kiss B."/>
            <person name="Kocsube S."/>
            <person name="Kotiranta H."/>
            <person name="LaButti K.M."/>
            <person name="Lechner B.E."/>
            <person name="Liimatainen K."/>
            <person name="Lipzen A."/>
            <person name="Lukacs Z."/>
            <person name="Mihaltcheva S."/>
            <person name="Morgado L.N."/>
            <person name="Niskanen T."/>
            <person name="Noordeloos M.E."/>
            <person name="Ohm R.A."/>
            <person name="Ortiz-Santana B."/>
            <person name="Ovrebo C."/>
            <person name="Racz N."/>
            <person name="Riley R."/>
            <person name="Savchenko A."/>
            <person name="Shiryaev A."/>
            <person name="Soop K."/>
            <person name="Spirin V."/>
            <person name="Szebenyi C."/>
            <person name="Tomsovsky M."/>
            <person name="Tulloss R.E."/>
            <person name="Uehling J."/>
            <person name="Grigoriev I.V."/>
            <person name="Vagvolgyi C."/>
            <person name="Papp T."/>
            <person name="Martin F.M."/>
            <person name="Miettinen O."/>
            <person name="Hibbett D.S."/>
            <person name="Nagy L.G."/>
        </authorList>
    </citation>
    <scope>NUCLEOTIDE SEQUENCE [LARGE SCALE GENOMIC DNA]</scope>
    <source>
        <strain evidence="2 3">FP101781</strain>
    </source>
</reference>
<sequence length="216" mass="24159">MSLSLSDNGKDESIPYQTDSQDLELYPSTSSTYPPSSPSPKLVRLELNLTTPVRVSPEDISSMAAAWTQIVALDVLPIQTCYGRLPLIKPHSRLEPPSRLYPSSDEKTKRYDNLGCLLVGESPICSPSRVVKFIRRAFPKLQELYVEYDECAWKKSIQRKRWAAVREELGLATSQGGGESQRTADPPETQFSQGFQYSQTTDESQTTEGSEDMESD</sequence>
<dbReference type="AlphaFoldDB" id="A0A4Y7SCR8"/>
<name>A0A4Y7SCR8_COPMI</name>
<keyword evidence="3" id="KW-1185">Reference proteome</keyword>
<proteinExistence type="predicted"/>
<evidence type="ECO:0000256" key="1">
    <source>
        <dbReference type="SAM" id="MobiDB-lite"/>
    </source>
</evidence>
<dbReference type="Proteomes" id="UP000298030">
    <property type="component" value="Unassembled WGS sequence"/>
</dbReference>
<evidence type="ECO:0000313" key="3">
    <source>
        <dbReference type="Proteomes" id="UP000298030"/>
    </source>
</evidence>
<dbReference type="EMBL" id="QPFP01000234">
    <property type="protein sequence ID" value="TEB18690.1"/>
    <property type="molecule type" value="Genomic_DNA"/>
</dbReference>
<evidence type="ECO:0000313" key="2">
    <source>
        <dbReference type="EMBL" id="TEB18690.1"/>
    </source>
</evidence>
<accession>A0A4Y7SCR8</accession>
<comment type="caution">
    <text evidence="2">The sequence shown here is derived from an EMBL/GenBank/DDBJ whole genome shotgun (WGS) entry which is preliminary data.</text>
</comment>
<feature type="region of interest" description="Disordered" evidence="1">
    <location>
        <begin position="1"/>
        <end position="40"/>
    </location>
</feature>
<feature type="region of interest" description="Disordered" evidence="1">
    <location>
        <begin position="172"/>
        <end position="216"/>
    </location>
</feature>
<gene>
    <name evidence="2" type="ORF">FA13DRAFT_1803150</name>
</gene>